<organism evidence="1 2">
    <name type="scientific">Acacia crassicarpa</name>
    <name type="common">northern wattle</name>
    <dbReference type="NCBI Taxonomy" id="499986"/>
    <lineage>
        <taxon>Eukaryota</taxon>
        <taxon>Viridiplantae</taxon>
        <taxon>Streptophyta</taxon>
        <taxon>Embryophyta</taxon>
        <taxon>Tracheophyta</taxon>
        <taxon>Spermatophyta</taxon>
        <taxon>Magnoliopsida</taxon>
        <taxon>eudicotyledons</taxon>
        <taxon>Gunneridae</taxon>
        <taxon>Pentapetalae</taxon>
        <taxon>rosids</taxon>
        <taxon>fabids</taxon>
        <taxon>Fabales</taxon>
        <taxon>Fabaceae</taxon>
        <taxon>Caesalpinioideae</taxon>
        <taxon>mimosoid clade</taxon>
        <taxon>Acacieae</taxon>
        <taxon>Acacia</taxon>
    </lineage>
</organism>
<evidence type="ECO:0000313" key="1">
    <source>
        <dbReference type="EMBL" id="KAK4259986.1"/>
    </source>
</evidence>
<accession>A0AAE1IXW1</accession>
<evidence type="ECO:0000313" key="2">
    <source>
        <dbReference type="Proteomes" id="UP001293593"/>
    </source>
</evidence>
<comment type="caution">
    <text evidence="1">The sequence shown here is derived from an EMBL/GenBank/DDBJ whole genome shotgun (WGS) entry which is preliminary data.</text>
</comment>
<proteinExistence type="predicted"/>
<dbReference type="AlphaFoldDB" id="A0AAE1IXW1"/>
<name>A0AAE1IXW1_9FABA</name>
<reference evidence="1" key="1">
    <citation type="submission" date="2023-10" db="EMBL/GenBank/DDBJ databases">
        <title>Chromosome-level genome of the transformable northern wattle, Acacia crassicarpa.</title>
        <authorList>
            <person name="Massaro I."/>
            <person name="Sinha N.R."/>
            <person name="Poethig S."/>
            <person name="Leichty A.R."/>
        </authorList>
    </citation>
    <scope>NUCLEOTIDE SEQUENCE</scope>
    <source>
        <strain evidence="1">Acra3RX</strain>
        <tissue evidence="1">Leaf</tissue>
    </source>
</reference>
<sequence length="74" mass="8086">MMTAQYALAALSIPAPRMAKLFLPSFVDRVRAIRIVIELTNNFLKGIGGSIMNPVFGPFPRPRLSGSVASYSPY</sequence>
<protein>
    <submittedName>
        <fullName evidence="1">Uncharacterized protein</fullName>
    </submittedName>
</protein>
<dbReference type="EMBL" id="JAWXYG010000010">
    <property type="protein sequence ID" value="KAK4259986.1"/>
    <property type="molecule type" value="Genomic_DNA"/>
</dbReference>
<keyword evidence="2" id="KW-1185">Reference proteome</keyword>
<dbReference type="Proteomes" id="UP001293593">
    <property type="component" value="Unassembled WGS sequence"/>
</dbReference>
<gene>
    <name evidence="1" type="ORF">QN277_003164</name>
</gene>